<evidence type="ECO:0000256" key="2">
    <source>
        <dbReference type="ARBA" id="ARBA00022723"/>
    </source>
</evidence>
<evidence type="ECO:0000256" key="4">
    <source>
        <dbReference type="SAM" id="Phobius"/>
    </source>
</evidence>
<dbReference type="AlphaFoldDB" id="Q2GPM6"/>
<dbReference type="eggNOG" id="KOG0157">
    <property type="taxonomic scope" value="Eukaryota"/>
</dbReference>
<dbReference type="GO" id="GO:0004497">
    <property type="term" value="F:monooxygenase activity"/>
    <property type="evidence" value="ECO:0007669"/>
    <property type="project" value="InterPro"/>
</dbReference>
<keyword evidence="4" id="KW-0812">Transmembrane</keyword>
<dbReference type="GeneID" id="4396763"/>
<gene>
    <name evidence="5" type="ORF">CHGG_10078</name>
</gene>
<dbReference type="OMA" id="WYTIARI"/>
<keyword evidence="1" id="KW-0349">Heme</keyword>
<dbReference type="OrthoDB" id="1470350at2759"/>
<dbReference type="STRING" id="306901.Q2GPM6"/>
<evidence type="ECO:0000256" key="1">
    <source>
        <dbReference type="ARBA" id="ARBA00022617"/>
    </source>
</evidence>
<evidence type="ECO:0000313" key="5">
    <source>
        <dbReference type="EMBL" id="EAQ83674.1"/>
    </source>
</evidence>
<keyword evidence="3" id="KW-0408">Iron</keyword>
<reference evidence="6" key="1">
    <citation type="journal article" date="2015" name="Genome Announc.">
        <title>Draft genome sequence of the cellulolytic fungus Chaetomium globosum.</title>
        <authorList>
            <person name="Cuomo C.A."/>
            <person name="Untereiner W.A."/>
            <person name="Ma L.-J."/>
            <person name="Grabherr M."/>
            <person name="Birren B.W."/>
        </authorList>
    </citation>
    <scope>NUCLEOTIDE SEQUENCE [LARGE SCALE GENOMIC DNA]</scope>
    <source>
        <strain evidence="6">ATCC 6205 / CBS 148.51 / DSM 1962 / NBRC 6347 / NRRL 1970</strain>
    </source>
</reference>
<dbReference type="EMBL" id="CH408035">
    <property type="protein sequence ID" value="EAQ83674.1"/>
    <property type="molecule type" value="Genomic_DNA"/>
</dbReference>
<dbReference type="InterPro" id="IPR001128">
    <property type="entry name" value="Cyt_P450"/>
</dbReference>
<dbReference type="GO" id="GO:0016705">
    <property type="term" value="F:oxidoreductase activity, acting on paired donors, with incorporation or reduction of molecular oxygen"/>
    <property type="evidence" value="ECO:0007669"/>
    <property type="project" value="InterPro"/>
</dbReference>
<dbReference type="PANTHER" id="PTHR24305:SF168">
    <property type="entry name" value="P450, PUTATIVE (EUROFUNG)-RELATED"/>
    <property type="match status" value="1"/>
</dbReference>
<dbReference type="InterPro" id="IPR050121">
    <property type="entry name" value="Cytochrome_P450_monoxygenase"/>
</dbReference>
<organism evidence="5 6">
    <name type="scientific">Chaetomium globosum (strain ATCC 6205 / CBS 148.51 / DSM 1962 / NBRC 6347 / NRRL 1970)</name>
    <name type="common">Soil fungus</name>
    <dbReference type="NCBI Taxonomy" id="306901"/>
    <lineage>
        <taxon>Eukaryota</taxon>
        <taxon>Fungi</taxon>
        <taxon>Dikarya</taxon>
        <taxon>Ascomycota</taxon>
        <taxon>Pezizomycotina</taxon>
        <taxon>Sordariomycetes</taxon>
        <taxon>Sordariomycetidae</taxon>
        <taxon>Sordariales</taxon>
        <taxon>Chaetomiaceae</taxon>
        <taxon>Chaetomium</taxon>
    </lineage>
</organism>
<keyword evidence="4" id="KW-1133">Transmembrane helix</keyword>
<dbReference type="Proteomes" id="UP000001056">
    <property type="component" value="Unassembled WGS sequence"/>
</dbReference>
<keyword evidence="6" id="KW-1185">Reference proteome</keyword>
<evidence type="ECO:0000256" key="3">
    <source>
        <dbReference type="ARBA" id="ARBA00023004"/>
    </source>
</evidence>
<dbReference type="InterPro" id="IPR036396">
    <property type="entry name" value="Cyt_P450_sf"/>
</dbReference>
<dbReference type="PANTHER" id="PTHR24305">
    <property type="entry name" value="CYTOCHROME P450"/>
    <property type="match status" value="1"/>
</dbReference>
<protein>
    <recommendedName>
        <fullName evidence="7">Cytochrome P450 monooxygenase</fullName>
    </recommendedName>
</protein>
<dbReference type="InParanoid" id="Q2GPM6"/>
<evidence type="ECO:0000313" key="6">
    <source>
        <dbReference type="Proteomes" id="UP000001056"/>
    </source>
</evidence>
<dbReference type="GO" id="GO:0020037">
    <property type="term" value="F:heme binding"/>
    <property type="evidence" value="ECO:0007669"/>
    <property type="project" value="InterPro"/>
</dbReference>
<name>Q2GPM6_CHAGB</name>
<sequence length="469" mass="53005">MGLRVSLSESPIAKPSSRLVLYILGLLFLAHIIRRVRQWYRLRHVPGPPLAGWTSLWLTKQYLNETFFLDVPALVEKYGPLVRIAPDKVVCTDVDIMYQMMGVRSDYRKSDWYTIARISRSGDHIFTLIDPEERKERKNYIMPAYAGRGVDHFEEGTDRALTAFMDLIDRKYLSAAHRVTHMNLEDKLHYYALDAIGEIAYSESFKYLEEDRDVRGILAVNDATVPLLMSLGNYVWFWKTLRAWPFYYLLPNDGDESGFGAIIGHVSIILKKRLQPNVGPKHDMLQSFIDHGLRGDALKQEIGIQFFAGSDTVSSALYTTFYLLLTHPTVYARLQAELDAAHLTTTTTNQTTPQIIRDAQARTLPYLQAVIREGLRLFPPLCAPPIYKEVPRGGDVVCGRALPGGTWVATGNQMWHGNRERAFWGADADVFRPERWLEVGLLGGCGCGCGGPGRRAGCPAAAVRRGWRR</sequence>
<dbReference type="RefSeq" id="XP_001228005.1">
    <property type="nucleotide sequence ID" value="XM_001228004.1"/>
</dbReference>
<dbReference type="VEuPathDB" id="FungiDB:CHGG_10078"/>
<proteinExistence type="predicted"/>
<dbReference type="SUPFAM" id="SSF48264">
    <property type="entry name" value="Cytochrome P450"/>
    <property type="match status" value="1"/>
</dbReference>
<dbReference type="Pfam" id="PF00067">
    <property type="entry name" value="p450"/>
    <property type="match status" value="1"/>
</dbReference>
<keyword evidence="4" id="KW-0472">Membrane</keyword>
<accession>Q2GPM6</accession>
<dbReference type="Gene3D" id="1.10.630.10">
    <property type="entry name" value="Cytochrome P450"/>
    <property type="match status" value="1"/>
</dbReference>
<evidence type="ECO:0008006" key="7">
    <source>
        <dbReference type="Google" id="ProtNLM"/>
    </source>
</evidence>
<keyword evidence="2" id="KW-0479">Metal-binding</keyword>
<dbReference type="HOGENOM" id="CLU_001570_14_0_1"/>
<dbReference type="GO" id="GO:0005506">
    <property type="term" value="F:iron ion binding"/>
    <property type="evidence" value="ECO:0007669"/>
    <property type="project" value="InterPro"/>
</dbReference>
<feature type="transmembrane region" description="Helical" evidence="4">
    <location>
        <begin position="16"/>
        <end position="33"/>
    </location>
</feature>